<evidence type="ECO:0000313" key="2">
    <source>
        <dbReference type="Proteomes" id="UP000188947"/>
    </source>
</evidence>
<accession>A0A1V3U367</accession>
<comment type="caution">
    <text evidence="1">The sequence shown here is derived from an EMBL/GenBank/DDBJ whole genome shotgun (WGS) entry which is preliminary data.</text>
</comment>
<keyword evidence="2" id="KW-1185">Reference proteome</keyword>
<organism evidence="1 2">
    <name type="scientific">Elizabethkingia meningoseptica</name>
    <name type="common">Chryseobacterium meningosepticum</name>
    <dbReference type="NCBI Taxonomy" id="238"/>
    <lineage>
        <taxon>Bacteria</taxon>
        <taxon>Pseudomonadati</taxon>
        <taxon>Bacteroidota</taxon>
        <taxon>Flavobacteriia</taxon>
        <taxon>Flavobacteriales</taxon>
        <taxon>Weeksellaceae</taxon>
        <taxon>Elizabethkingia</taxon>
    </lineage>
</organism>
<name>A0A1V3U367_ELIME</name>
<gene>
    <name evidence="1" type="ORF">BMF97_06045</name>
</gene>
<dbReference type="OrthoDB" id="1324639at2"/>
<dbReference type="KEGG" id="emg:BBD33_13810"/>
<sequence>MSRTRIVKGIYNKITKGSHNMFAEENIVSSAFKEVKQKGGDGISFNAPGRLENTTSDDFKISFSIKKDGHYKTVVPLGILDYEGNYENPFFAFNFSLSQSNVDSLKFEIFDEEGKSIYSMTNLPEVVVRAVKHQNLLENIQKKKPQFDPLKPVNIWDWKTVFIPFQVPSSDYTKIGSYIILWDGFDDNDIYDSTRFNYKNLKAKITATKGNKQKSLEIEFETKYDKVKWVDVKIDKKNKKIDTTLRVNLRDGGAEGLDCTSYITGGRINPHWETKCPWNEISSEALNYYKHPPIKSRTLQYNDLENMALGGINKYWSRTSQNIGKGIKANGELYEFFVNSVQDKKGMVAPRLIYFTNKENTTFNRSHNWEASRELYYKVGYNYYSDWESYNKRSIAFTTKGWVYITPNAAKLRYEDTAAHEIGHQLLYEYGGHIYSKTHKGTSHWSMIYQEPNPGTTYPTGADEIDLMKYADEAEPSDYFNRVILSEKDAASLLWLSKIKIL</sequence>
<dbReference type="STRING" id="238.BBD35_16065"/>
<dbReference type="GeneID" id="48545343"/>
<dbReference type="RefSeq" id="WP_019051021.1">
    <property type="nucleotide sequence ID" value="NZ_CP014338.1"/>
</dbReference>
<protein>
    <submittedName>
        <fullName evidence="1">Uncharacterized protein</fullName>
    </submittedName>
</protein>
<dbReference type="EMBL" id="MPOG01000007">
    <property type="protein sequence ID" value="OOH96823.1"/>
    <property type="molecule type" value="Genomic_DNA"/>
</dbReference>
<dbReference type="Proteomes" id="UP000188947">
    <property type="component" value="Unassembled WGS sequence"/>
</dbReference>
<reference evidence="1 2" key="1">
    <citation type="submission" date="2016-11" db="EMBL/GenBank/DDBJ databases">
        <title>Genome sequence and comparative genomic analysis of clinical strain Elizabethkingia meningoseptica 61421 PRCM.</title>
        <authorList>
            <person name="Wang M."/>
            <person name="Hu S."/>
            <person name="Cao L."/>
            <person name="Jiang T."/>
            <person name="Zhou Y."/>
            <person name="Ming D."/>
        </authorList>
    </citation>
    <scope>NUCLEOTIDE SEQUENCE [LARGE SCALE GENOMIC DNA]</scope>
    <source>
        <strain evidence="1 2">61421 PRCM</strain>
    </source>
</reference>
<dbReference type="AlphaFoldDB" id="A0A1V3U367"/>
<evidence type="ECO:0000313" key="1">
    <source>
        <dbReference type="EMBL" id="OOH96823.1"/>
    </source>
</evidence>
<proteinExistence type="predicted"/>